<evidence type="ECO:0000313" key="7">
    <source>
        <dbReference type="Proteomes" id="UP000266482"/>
    </source>
</evidence>
<proteinExistence type="predicted"/>
<dbReference type="OrthoDB" id="5320219at2"/>
<evidence type="ECO:0000256" key="4">
    <source>
        <dbReference type="ARBA" id="ARBA00022755"/>
    </source>
</evidence>
<dbReference type="EMBL" id="QXQA01000008">
    <property type="protein sequence ID" value="RIX52040.1"/>
    <property type="molecule type" value="Genomic_DNA"/>
</dbReference>
<keyword evidence="3" id="KW-0808">Transferase</keyword>
<protein>
    <recommendedName>
        <fullName evidence="2">phosphoribosylglycinamide formyltransferase 1</fullName>
        <ecNumber evidence="2">2.1.2.2</ecNumber>
    </recommendedName>
</protein>
<evidence type="ECO:0000259" key="5">
    <source>
        <dbReference type="Pfam" id="PF00551"/>
    </source>
</evidence>
<dbReference type="InterPro" id="IPR036477">
    <property type="entry name" value="Formyl_transf_N_sf"/>
</dbReference>
<evidence type="ECO:0000256" key="2">
    <source>
        <dbReference type="ARBA" id="ARBA00012254"/>
    </source>
</evidence>
<dbReference type="Gene3D" id="3.40.50.12230">
    <property type="match status" value="1"/>
</dbReference>
<dbReference type="GO" id="GO:0005829">
    <property type="term" value="C:cytosol"/>
    <property type="evidence" value="ECO:0007669"/>
    <property type="project" value="TreeGrafter"/>
</dbReference>
<keyword evidence="4" id="KW-0658">Purine biosynthesis</keyword>
<dbReference type="Proteomes" id="UP000266482">
    <property type="component" value="Unassembled WGS sequence"/>
</dbReference>
<dbReference type="InterPro" id="IPR002376">
    <property type="entry name" value="Formyl_transf_N"/>
</dbReference>
<dbReference type="AlphaFoldDB" id="A0A3A1V3B9"/>
<reference evidence="6 7" key="1">
    <citation type="submission" date="2018-09" db="EMBL/GenBank/DDBJ databases">
        <title>Paenibacillus aracenensis nov. sp. isolated from a cave in southern Spain.</title>
        <authorList>
            <person name="Jurado V."/>
            <person name="Gutierrez-Patricio S."/>
            <person name="Gonzalez-Pimentel J.L."/>
            <person name="Miller A.Z."/>
            <person name="Laiz L."/>
            <person name="Saiz-Jimenez C."/>
        </authorList>
    </citation>
    <scope>NUCLEOTIDE SEQUENCE [LARGE SCALE GENOMIC DNA]</scope>
    <source>
        <strain evidence="6 7">DSM 22867</strain>
    </source>
</reference>
<evidence type="ECO:0000256" key="1">
    <source>
        <dbReference type="ARBA" id="ARBA00005054"/>
    </source>
</evidence>
<evidence type="ECO:0000313" key="6">
    <source>
        <dbReference type="EMBL" id="RIX52040.1"/>
    </source>
</evidence>
<dbReference type="GO" id="GO:0004644">
    <property type="term" value="F:phosphoribosylglycinamide formyltransferase activity"/>
    <property type="evidence" value="ECO:0007669"/>
    <property type="project" value="UniProtKB-EC"/>
</dbReference>
<dbReference type="Pfam" id="PF00551">
    <property type="entry name" value="Formyl_trans_N"/>
    <property type="match status" value="1"/>
</dbReference>
<dbReference type="PANTHER" id="PTHR43369">
    <property type="entry name" value="PHOSPHORIBOSYLGLYCINAMIDE FORMYLTRANSFERASE"/>
    <property type="match status" value="1"/>
</dbReference>
<name>A0A3A1V3B9_9BACL</name>
<dbReference type="SUPFAM" id="SSF53328">
    <property type="entry name" value="Formyltransferase"/>
    <property type="match status" value="1"/>
</dbReference>
<accession>A0A3A1V3B9</accession>
<comment type="pathway">
    <text evidence="1">Purine metabolism; IMP biosynthesis via de novo pathway; N(2)-formyl-N(1)-(5-phospho-D-ribosyl)glycinamide from N(1)-(5-phospho-D-ribosyl)glycinamide (10-formyl THF route): step 1/1.</text>
</comment>
<organism evidence="6 7">
    <name type="scientific">Paenibacillus nanensis</name>
    <dbReference type="NCBI Taxonomy" id="393251"/>
    <lineage>
        <taxon>Bacteria</taxon>
        <taxon>Bacillati</taxon>
        <taxon>Bacillota</taxon>
        <taxon>Bacilli</taxon>
        <taxon>Bacillales</taxon>
        <taxon>Paenibacillaceae</taxon>
        <taxon>Paenibacillus</taxon>
    </lineage>
</organism>
<gene>
    <name evidence="6" type="ORF">D3P08_13765</name>
</gene>
<comment type="caution">
    <text evidence="6">The sequence shown here is derived from an EMBL/GenBank/DDBJ whole genome shotgun (WGS) entry which is preliminary data.</text>
</comment>
<evidence type="ECO:0000256" key="3">
    <source>
        <dbReference type="ARBA" id="ARBA00022679"/>
    </source>
</evidence>
<sequence length="298" mass="34396">MSYKFEQVIIVGSGSLASKCIMHMLQLGLPNPILIYETNTTTISTLGNLAKYQDIHYINVPKEKIIQDLVAIRKRTVIFLLGCNYIIPRIVVQNEYLTIINYHNSLLPKHPGRNAEAWAIYEQDSMTGVTWHYVEERIDSGDIIFQKEIQLDDSFSSFSLLRLQNQLAFDTFKIFINDLLFGEVKTYKQNEDLRGRLHLSTDIPNGGFLDTTWDIFKIKAFLRAMDYGALRRMGQPKVIINQGIYTWDKTVFLNHDEIRDESTVNVEENYLLISRDGETIKLLGLHQILEESEDGENL</sequence>
<dbReference type="GO" id="GO:0006189">
    <property type="term" value="P:'de novo' IMP biosynthetic process"/>
    <property type="evidence" value="ECO:0007669"/>
    <property type="project" value="TreeGrafter"/>
</dbReference>
<feature type="domain" description="Formyl transferase N-terminal" evidence="5">
    <location>
        <begin position="67"/>
        <end position="153"/>
    </location>
</feature>
<dbReference type="EC" id="2.1.2.2" evidence="2"/>
<keyword evidence="7" id="KW-1185">Reference proteome</keyword>
<dbReference type="PANTHER" id="PTHR43369:SF2">
    <property type="entry name" value="PHOSPHORIBOSYLGLYCINAMIDE FORMYLTRANSFERASE"/>
    <property type="match status" value="1"/>
</dbReference>
<dbReference type="RefSeq" id="WP_119600272.1">
    <property type="nucleotide sequence ID" value="NZ_QXQA01000008.1"/>
</dbReference>